<dbReference type="PANTHER" id="PTHR10350:SF6">
    <property type="entry name" value="NUCLEAR PORE COMPLEX PROTEIN NUP155"/>
    <property type="match status" value="1"/>
</dbReference>
<evidence type="ECO:0000256" key="3">
    <source>
        <dbReference type="ARBA" id="ARBA00023242"/>
    </source>
</evidence>
<comment type="subcellular location">
    <subcellularLocation>
        <location evidence="1">Nucleus</location>
    </subcellularLocation>
</comment>
<dbReference type="EMBL" id="JAMKFB020000010">
    <property type="protein sequence ID" value="KAL0183113.1"/>
    <property type="molecule type" value="Genomic_DNA"/>
</dbReference>
<evidence type="ECO:0000256" key="1">
    <source>
        <dbReference type="ARBA" id="ARBA00004123"/>
    </source>
</evidence>
<dbReference type="Proteomes" id="UP001529510">
    <property type="component" value="Unassembled WGS sequence"/>
</dbReference>
<keyword evidence="2" id="KW-0813">Transport</keyword>
<dbReference type="AlphaFoldDB" id="A0ABD0QA26"/>
<gene>
    <name evidence="5" type="ORF">M9458_022488</name>
</gene>
<evidence type="ECO:0000256" key="2">
    <source>
        <dbReference type="ARBA" id="ARBA00022448"/>
    </source>
</evidence>
<feature type="non-terminal residue" evidence="5">
    <location>
        <position position="1"/>
    </location>
</feature>
<dbReference type="InterPro" id="IPR004870">
    <property type="entry name" value="Nucleoporin_Nup155"/>
</dbReference>
<proteinExistence type="predicted"/>
<keyword evidence="3" id="KW-0539">Nucleus</keyword>
<evidence type="ECO:0000259" key="4">
    <source>
        <dbReference type="Pfam" id="PF08801"/>
    </source>
</evidence>
<evidence type="ECO:0000313" key="5">
    <source>
        <dbReference type="EMBL" id="KAL0183113.1"/>
    </source>
</evidence>
<accession>A0ABD0QA26</accession>
<keyword evidence="6" id="KW-1185">Reference proteome</keyword>
<dbReference type="PANTHER" id="PTHR10350">
    <property type="entry name" value="NUCLEAR PORE COMPLEX PROTEIN NUP155"/>
    <property type="match status" value="1"/>
</dbReference>
<reference evidence="5 6" key="1">
    <citation type="submission" date="2024-05" db="EMBL/GenBank/DDBJ databases">
        <title>Genome sequencing and assembly of Indian major carp, Cirrhinus mrigala (Hamilton, 1822).</title>
        <authorList>
            <person name="Mohindra V."/>
            <person name="Chowdhury L.M."/>
            <person name="Lal K."/>
            <person name="Jena J.K."/>
        </authorList>
    </citation>
    <scope>NUCLEOTIDE SEQUENCE [LARGE SCALE GENOMIC DNA]</scope>
    <source>
        <strain evidence="5">CM1030</strain>
        <tissue evidence="5">Blood</tissue>
    </source>
</reference>
<sequence length="83" mass="9117">TIPFAPPNAKRISGRPSMLSLVHVRLPPGFSASSTLQKPAKVHKALYSKGVLLMAVSETEDSDVLWCINHDSFPFKKPLMEAQ</sequence>
<comment type="caution">
    <text evidence="5">The sequence shown here is derived from an EMBL/GenBank/DDBJ whole genome shotgun (WGS) entry which is preliminary data.</text>
</comment>
<feature type="non-terminal residue" evidence="5">
    <location>
        <position position="83"/>
    </location>
</feature>
<dbReference type="Pfam" id="PF08801">
    <property type="entry name" value="Nucleoporin_N"/>
    <property type="match status" value="1"/>
</dbReference>
<evidence type="ECO:0000313" key="6">
    <source>
        <dbReference type="Proteomes" id="UP001529510"/>
    </source>
</evidence>
<dbReference type="InterPro" id="IPR014908">
    <property type="entry name" value="Nucleoporin_Nup133/Nup155_N"/>
</dbReference>
<protein>
    <recommendedName>
        <fullName evidence="4">Nucleoporin Nup133/Nup155-like N-terminal domain-containing protein</fullName>
    </recommendedName>
</protein>
<organism evidence="5 6">
    <name type="scientific">Cirrhinus mrigala</name>
    <name type="common">Mrigala</name>
    <dbReference type="NCBI Taxonomy" id="683832"/>
    <lineage>
        <taxon>Eukaryota</taxon>
        <taxon>Metazoa</taxon>
        <taxon>Chordata</taxon>
        <taxon>Craniata</taxon>
        <taxon>Vertebrata</taxon>
        <taxon>Euteleostomi</taxon>
        <taxon>Actinopterygii</taxon>
        <taxon>Neopterygii</taxon>
        <taxon>Teleostei</taxon>
        <taxon>Ostariophysi</taxon>
        <taxon>Cypriniformes</taxon>
        <taxon>Cyprinidae</taxon>
        <taxon>Labeoninae</taxon>
        <taxon>Labeonini</taxon>
        <taxon>Cirrhinus</taxon>
    </lineage>
</organism>
<name>A0ABD0QA26_CIRMR</name>
<dbReference type="GO" id="GO:0005635">
    <property type="term" value="C:nuclear envelope"/>
    <property type="evidence" value="ECO:0007669"/>
    <property type="project" value="UniProtKB-ARBA"/>
</dbReference>
<feature type="domain" description="Nucleoporin Nup133/Nup155-like N-terminal" evidence="4">
    <location>
        <begin position="12"/>
        <end position="81"/>
    </location>
</feature>